<name>A0A9P5TCS5_9AGAM</name>
<keyword evidence="1" id="KW-0812">Transmembrane</keyword>
<keyword evidence="1" id="KW-1133">Transmembrane helix</keyword>
<keyword evidence="1" id="KW-0472">Membrane</keyword>
<accession>A0A9P5TCS5</accession>
<gene>
    <name evidence="2" type="ORF">DFH94DRAFT_850975</name>
</gene>
<reference evidence="2" key="2">
    <citation type="journal article" date="2020" name="Nat. Commun.">
        <title>Large-scale genome sequencing of mycorrhizal fungi provides insights into the early evolution of symbiotic traits.</title>
        <authorList>
            <person name="Miyauchi S."/>
            <person name="Kiss E."/>
            <person name="Kuo A."/>
            <person name="Drula E."/>
            <person name="Kohler A."/>
            <person name="Sanchez-Garcia M."/>
            <person name="Morin E."/>
            <person name="Andreopoulos B."/>
            <person name="Barry K.W."/>
            <person name="Bonito G."/>
            <person name="Buee M."/>
            <person name="Carver A."/>
            <person name="Chen C."/>
            <person name="Cichocki N."/>
            <person name="Clum A."/>
            <person name="Culley D."/>
            <person name="Crous P.W."/>
            <person name="Fauchery L."/>
            <person name="Girlanda M."/>
            <person name="Hayes R.D."/>
            <person name="Keri Z."/>
            <person name="LaButti K."/>
            <person name="Lipzen A."/>
            <person name="Lombard V."/>
            <person name="Magnuson J."/>
            <person name="Maillard F."/>
            <person name="Murat C."/>
            <person name="Nolan M."/>
            <person name="Ohm R.A."/>
            <person name="Pangilinan J."/>
            <person name="Pereira M.F."/>
            <person name="Perotto S."/>
            <person name="Peter M."/>
            <person name="Pfister S."/>
            <person name="Riley R."/>
            <person name="Sitrit Y."/>
            <person name="Stielow J.B."/>
            <person name="Szollosi G."/>
            <person name="Zifcakova L."/>
            <person name="Stursova M."/>
            <person name="Spatafora J.W."/>
            <person name="Tedersoo L."/>
            <person name="Vaario L.M."/>
            <person name="Yamada A."/>
            <person name="Yan M."/>
            <person name="Wang P."/>
            <person name="Xu J."/>
            <person name="Bruns T."/>
            <person name="Baldrian P."/>
            <person name="Vilgalys R."/>
            <person name="Dunand C."/>
            <person name="Henrissat B."/>
            <person name="Grigoriev I.V."/>
            <person name="Hibbett D."/>
            <person name="Nagy L.G."/>
            <person name="Martin F.M."/>
        </authorList>
    </citation>
    <scope>NUCLEOTIDE SEQUENCE</scope>
    <source>
        <strain evidence="2">Prilba</strain>
    </source>
</reference>
<dbReference type="Proteomes" id="UP000759537">
    <property type="component" value="Unassembled WGS sequence"/>
</dbReference>
<keyword evidence="3" id="KW-1185">Reference proteome</keyword>
<dbReference type="AlphaFoldDB" id="A0A9P5TCS5"/>
<reference evidence="2" key="1">
    <citation type="submission" date="2019-10" db="EMBL/GenBank/DDBJ databases">
        <authorList>
            <consortium name="DOE Joint Genome Institute"/>
            <person name="Kuo A."/>
            <person name="Miyauchi S."/>
            <person name="Kiss E."/>
            <person name="Drula E."/>
            <person name="Kohler A."/>
            <person name="Sanchez-Garcia M."/>
            <person name="Andreopoulos B."/>
            <person name="Barry K.W."/>
            <person name="Bonito G."/>
            <person name="Buee M."/>
            <person name="Carver A."/>
            <person name="Chen C."/>
            <person name="Cichocki N."/>
            <person name="Clum A."/>
            <person name="Culley D."/>
            <person name="Crous P.W."/>
            <person name="Fauchery L."/>
            <person name="Girlanda M."/>
            <person name="Hayes R."/>
            <person name="Keri Z."/>
            <person name="LaButti K."/>
            <person name="Lipzen A."/>
            <person name="Lombard V."/>
            <person name="Magnuson J."/>
            <person name="Maillard F."/>
            <person name="Morin E."/>
            <person name="Murat C."/>
            <person name="Nolan M."/>
            <person name="Ohm R."/>
            <person name="Pangilinan J."/>
            <person name="Pereira M."/>
            <person name="Perotto S."/>
            <person name="Peter M."/>
            <person name="Riley R."/>
            <person name="Sitrit Y."/>
            <person name="Stielow B."/>
            <person name="Szollosi G."/>
            <person name="Zifcakova L."/>
            <person name="Stursova M."/>
            <person name="Spatafora J.W."/>
            <person name="Tedersoo L."/>
            <person name="Vaario L.-M."/>
            <person name="Yamada A."/>
            <person name="Yan M."/>
            <person name="Wang P."/>
            <person name="Xu J."/>
            <person name="Bruns T."/>
            <person name="Baldrian P."/>
            <person name="Vilgalys R."/>
            <person name="Henrissat B."/>
            <person name="Grigoriev I.V."/>
            <person name="Hibbett D."/>
            <person name="Nagy L.G."/>
            <person name="Martin F.M."/>
        </authorList>
    </citation>
    <scope>NUCLEOTIDE SEQUENCE</scope>
    <source>
        <strain evidence="2">Prilba</strain>
    </source>
</reference>
<comment type="caution">
    <text evidence="2">The sequence shown here is derived from an EMBL/GenBank/DDBJ whole genome shotgun (WGS) entry which is preliminary data.</text>
</comment>
<sequence length="68" mass="7654">MSNLYFRMDHPQVCHFFFGAVTCIVPCFVLVVSLSRPLPATNDVASPLFFAVACILPHFEIYHCFCGL</sequence>
<dbReference type="EMBL" id="WHVB01000003">
    <property type="protein sequence ID" value="KAF8485071.1"/>
    <property type="molecule type" value="Genomic_DNA"/>
</dbReference>
<organism evidence="2 3">
    <name type="scientific">Russula ochroleuca</name>
    <dbReference type="NCBI Taxonomy" id="152965"/>
    <lineage>
        <taxon>Eukaryota</taxon>
        <taxon>Fungi</taxon>
        <taxon>Dikarya</taxon>
        <taxon>Basidiomycota</taxon>
        <taxon>Agaricomycotina</taxon>
        <taxon>Agaricomycetes</taxon>
        <taxon>Russulales</taxon>
        <taxon>Russulaceae</taxon>
        <taxon>Russula</taxon>
    </lineage>
</organism>
<protein>
    <submittedName>
        <fullName evidence="2">Uncharacterized protein</fullName>
    </submittedName>
</protein>
<proteinExistence type="predicted"/>
<evidence type="ECO:0000313" key="3">
    <source>
        <dbReference type="Proteomes" id="UP000759537"/>
    </source>
</evidence>
<feature type="transmembrane region" description="Helical" evidence="1">
    <location>
        <begin position="44"/>
        <end position="65"/>
    </location>
</feature>
<evidence type="ECO:0000256" key="1">
    <source>
        <dbReference type="SAM" id="Phobius"/>
    </source>
</evidence>
<feature type="transmembrane region" description="Helical" evidence="1">
    <location>
        <begin position="12"/>
        <end position="32"/>
    </location>
</feature>
<evidence type="ECO:0000313" key="2">
    <source>
        <dbReference type="EMBL" id="KAF8485071.1"/>
    </source>
</evidence>